<dbReference type="EMBL" id="AP023367">
    <property type="protein sequence ID" value="BCJ94846.1"/>
    <property type="molecule type" value="Genomic_DNA"/>
</dbReference>
<protein>
    <submittedName>
        <fullName evidence="1">Uncharacterized protein</fullName>
    </submittedName>
</protein>
<organism evidence="1 2">
    <name type="scientific">Anaerocolumna cellulosilytica</name>
    <dbReference type="NCBI Taxonomy" id="433286"/>
    <lineage>
        <taxon>Bacteria</taxon>
        <taxon>Bacillati</taxon>
        <taxon>Bacillota</taxon>
        <taxon>Clostridia</taxon>
        <taxon>Lachnospirales</taxon>
        <taxon>Lachnospiraceae</taxon>
        <taxon>Anaerocolumna</taxon>
    </lineage>
</organism>
<sequence>MLRSKYVNENKRNKRDLIIIMAEEQVKALEKGDIESFMQWFRVDPYEEYYVKRWFSGYTVKVVNPKDCVMQSLQINEHSDCLYDVLLLIALHYEKYDTEIAIFQYKVKYNSELENISIIDSYISLKNENQFYNPLVNKRNVNGNIETNKKLLFSSIQENSIKWWKDEEIIDLCKNSRETIKANLYTRSITKSVRFRNTHPEIDCAAILSDMMSYRSAALAYFFKSGSIEELIMNVHEFAKINMKLRTSEVGNQTGYTYTVQELSLLPQHNIDELYALKKEKLPVEASCVEITNFYINMLRLGGMKSENIFVTIQPFHYLTYFKIGNSYYIENTNEIMRMSPKRLYGDTDVSRIVSPIYYLDASGQTNIPKEVLSNLYKKYEEGIPIFKLPEASSKQNILPFEADKDINVNNCVTPMELHKRFKKYVFEMSMKHPDSPFTWAIYSYQTLMVKKPQVYILSSLKSQEVKMLSSKLNTLEVILDWIRGNIKEGSIFLEEERIMTADQTIRHKKGSPKDKAMLLSVLSYFNCISEESEVIVTDIGAYAVLYKNSKYNIFDCNTLTQVNEIEGSVIVAFSRENNWNVWESASEYELNEK</sequence>
<dbReference type="Proteomes" id="UP000515561">
    <property type="component" value="Chromosome"/>
</dbReference>
<dbReference type="AlphaFoldDB" id="A0A6S6QYK9"/>
<keyword evidence="2" id="KW-1185">Reference proteome</keyword>
<evidence type="ECO:0000313" key="1">
    <source>
        <dbReference type="EMBL" id="BCJ94846.1"/>
    </source>
</evidence>
<name>A0A6S6QYK9_9FIRM</name>
<dbReference type="RefSeq" id="WP_184088990.1">
    <property type="nucleotide sequence ID" value="NZ_AP023367.1"/>
</dbReference>
<accession>A0A6S6QYK9</accession>
<gene>
    <name evidence="1" type="ORF">acsn021_24150</name>
</gene>
<proteinExistence type="predicted"/>
<evidence type="ECO:0000313" key="2">
    <source>
        <dbReference type="Proteomes" id="UP000515561"/>
    </source>
</evidence>
<dbReference type="KEGG" id="acel:acsn021_24150"/>
<reference evidence="1 2" key="1">
    <citation type="journal article" date="2016" name="Int. J. Syst. Evol. Microbiol.">
        <title>Descriptions of Anaerotaenia torta gen. nov., sp. nov. and Anaerocolumna cellulosilytica gen. nov., sp. nov. isolated from a methanogenic reactor of cattle waste.</title>
        <authorList>
            <person name="Uek A."/>
            <person name="Ohtaki Y."/>
            <person name="Kaku N."/>
            <person name="Ueki K."/>
        </authorList>
    </citation>
    <scope>NUCLEOTIDE SEQUENCE [LARGE SCALE GENOMIC DNA]</scope>
    <source>
        <strain evidence="1 2">SN021</strain>
    </source>
</reference>